<dbReference type="InterPro" id="IPR036909">
    <property type="entry name" value="Cyt_c-like_dom_sf"/>
</dbReference>
<dbReference type="SUPFAM" id="SSF46626">
    <property type="entry name" value="Cytochrome c"/>
    <property type="match status" value="1"/>
</dbReference>
<reference evidence="1 2" key="1">
    <citation type="submission" date="2019-03" db="EMBL/GenBank/DDBJ databases">
        <title>Paraburkholderia sp. 7MH5, isolated from subtropical forest soil.</title>
        <authorList>
            <person name="Gao Z.-H."/>
            <person name="Qiu L.-H."/>
        </authorList>
    </citation>
    <scope>NUCLEOTIDE SEQUENCE [LARGE SCALE GENOMIC DNA]</scope>
    <source>
        <strain evidence="1 2">7MH5</strain>
    </source>
</reference>
<dbReference type="KEGG" id="ppai:E1956_42305"/>
<dbReference type="GO" id="GO:0009055">
    <property type="term" value="F:electron transfer activity"/>
    <property type="evidence" value="ECO:0007669"/>
    <property type="project" value="InterPro"/>
</dbReference>
<dbReference type="OrthoDB" id="8593494at2"/>
<dbReference type="Proteomes" id="UP000295727">
    <property type="component" value="Chromosome 4"/>
</dbReference>
<keyword evidence="2" id="KW-1185">Reference proteome</keyword>
<evidence type="ECO:0000313" key="2">
    <source>
        <dbReference type="Proteomes" id="UP000295727"/>
    </source>
</evidence>
<dbReference type="EMBL" id="CP038151">
    <property type="protein sequence ID" value="QBR03730.1"/>
    <property type="molecule type" value="Genomic_DNA"/>
</dbReference>
<organism evidence="1 2">
    <name type="scientific">Paraburkholderia pallida</name>
    <dbReference type="NCBI Taxonomy" id="2547399"/>
    <lineage>
        <taxon>Bacteria</taxon>
        <taxon>Pseudomonadati</taxon>
        <taxon>Pseudomonadota</taxon>
        <taxon>Betaproteobacteria</taxon>
        <taxon>Burkholderiales</taxon>
        <taxon>Burkholderiaceae</taxon>
        <taxon>Paraburkholderia</taxon>
    </lineage>
</organism>
<evidence type="ECO:0000313" key="1">
    <source>
        <dbReference type="EMBL" id="QBR03730.1"/>
    </source>
</evidence>
<sequence length="144" mass="15343">MNAKLKRIVAVWAIPSIVGVVLAVTGKTYLPESIASQERRQESVVPPVYFDSVAVTFPSGSSTFPPGDGADIANANCVMCHSTGMVLRQPPLTMTEWRTEIEKMRGSFGAPITADQVDALARYLSTIDGRKSDAVPSGVSNEAS</sequence>
<gene>
    <name evidence="1" type="ORF">E1956_42305</name>
</gene>
<name>A0A4P7D941_9BURK</name>
<accession>A0A4P7D941</accession>
<dbReference type="Gene3D" id="1.10.760.10">
    <property type="entry name" value="Cytochrome c-like domain"/>
    <property type="match status" value="1"/>
</dbReference>
<protein>
    <submittedName>
        <fullName evidence="1">Cytochrome c</fullName>
    </submittedName>
</protein>
<dbReference type="GO" id="GO:0020037">
    <property type="term" value="F:heme binding"/>
    <property type="evidence" value="ECO:0007669"/>
    <property type="project" value="InterPro"/>
</dbReference>
<dbReference type="RefSeq" id="WP_134759418.1">
    <property type="nucleotide sequence ID" value="NZ_CP038151.1"/>
</dbReference>
<dbReference type="AlphaFoldDB" id="A0A4P7D941"/>
<proteinExistence type="predicted"/>